<protein>
    <submittedName>
        <fullName evidence="2">EDD domain protein, DegV family</fullName>
    </submittedName>
</protein>
<dbReference type="PROSITE" id="PS51482">
    <property type="entry name" value="DEGV"/>
    <property type="match status" value="1"/>
</dbReference>
<dbReference type="Proteomes" id="UP000191040">
    <property type="component" value="Chromosome I"/>
</dbReference>
<accession>A0A1T4YRZ8</accession>
<evidence type="ECO:0000256" key="1">
    <source>
        <dbReference type="ARBA" id="ARBA00023121"/>
    </source>
</evidence>
<dbReference type="RefSeq" id="WP_078698626.1">
    <property type="nucleotide sequence ID" value="NZ_LT796768.1"/>
</dbReference>
<dbReference type="EMBL" id="LT796768">
    <property type="protein sequence ID" value="SKB04031.1"/>
    <property type="molecule type" value="Genomic_DNA"/>
</dbReference>
<dbReference type="Pfam" id="PF02645">
    <property type="entry name" value="DegV"/>
    <property type="match status" value="1"/>
</dbReference>
<proteinExistence type="predicted"/>
<dbReference type="NCBIfam" id="TIGR00762">
    <property type="entry name" value="DegV"/>
    <property type="match status" value="1"/>
</dbReference>
<dbReference type="GO" id="GO:0008289">
    <property type="term" value="F:lipid binding"/>
    <property type="evidence" value="ECO:0007669"/>
    <property type="project" value="UniProtKB-KW"/>
</dbReference>
<dbReference type="OrthoDB" id="9760324at2"/>
<dbReference type="InterPro" id="IPR043168">
    <property type="entry name" value="DegV_C"/>
</dbReference>
<dbReference type="Gene3D" id="3.30.1180.10">
    <property type="match status" value="1"/>
</dbReference>
<dbReference type="Gene3D" id="3.40.50.10170">
    <property type="match status" value="1"/>
</dbReference>
<dbReference type="InterPro" id="IPR050270">
    <property type="entry name" value="DegV_domain_contain"/>
</dbReference>
<keyword evidence="1" id="KW-0446">Lipid-binding</keyword>
<organism evidence="2 3">
    <name type="scientific">Aeromicrobium choanae</name>
    <dbReference type="NCBI Taxonomy" id="1736691"/>
    <lineage>
        <taxon>Bacteria</taxon>
        <taxon>Bacillati</taxon>
        <taxon>Actinomycetota</taxon>
        <taxon>Actinomycetes</taxon>
        <taxon>Propionibacteriales</taxon>
        <taxon>Nocardioidaceae</taxon>
        <taxon>Aeromicrobium</taxon>
    </lineage>
</organism>
<dbReference type="SUPFAM" id="SSF82549">
    <property type="entry name" value="DAK1/DegV-like"/>
    <property type="match status" value="1"/>
</dbReference>
<dbReference type="AlphaFoldDB" id="A0A1T4YRZ8"/>
<dbReference type="PANTHER" id="PTHR33434">
    <property type="entry name" value="DEGV DOMAIN-CONTAINING PROTEIN DR_1986-RELATED"/>
    <property type="match status" value="1"/>
</dbReference>
<sequence length="280" mass="28549">MTVAVVTDSTASLDPDDAAREGITVVPTTVIIGARVYTEGVDVTSQMIADALTESVPVSTSRPSPETFQAVYRALASTGVDEIVSVHISSKVSGTVDAARLAADRVDVPVRVVDTMQAGLATGFAAGAAARARDAGGTAEQVEAAAVASARSARVLLYVDTLEYLRRGGRIGRAAALIGSALAVKPILTLEDGVVTPLEKVRTSSKALARLVTLAVETVGTYPGDFDIGVLHLASEPVAVGVAHSLAQKLDRAEVAVDEVGADIGAHVGPGMIAVTVSAR</sequence>
<evidence type="ECO:0000313" key="3">
    <source>
        <dbReference type="Proteomes" id="UP000191040"/>
    </source>
</evidence>
<dbReference type="PANTHER" id="PTHR33434:SF2">
    <property type="entry name" value="FATTY ACID-BINDING PROTEIN TM_1468"/>
    <property type="match status" value="1"/>
</dbReference>
<keyword evidence="3" id="KW-1185">Reference proteome</keyword>
<evidence type="ECO:0000313" key="2">
    <source>
        <dbReference type="EMBL" id="SKB04031.1"/>
    </source>
</evidence>
<name>A0A1T4YRZ8_9ACTN</name>
<gene>
    <name evidence="2" type="ORF">SAMN06295964_0432</name>
</gene>
<reference evidence="3" key="1">
    <citation type="submission" date="2017-02" db="EMBL/GenBank/DDBJ databases">
        <authorList>
            <person name="Varghese N."/>
            <person name="Submissions S."/>
        </authorList>
    </citation>
    <scope>NUCLEOTIDE SEQUENCE [LARGE SCALE GENOMIC DNA]</scope>
    <source>
        <strain evidence="3">9H-4</strain>
    </source>
</reference>
<dbReference type="InterPro" id="IPR003797">
    <property type="entry name" value="DegV"/>
</dbReference>
<dbReference type="STRING" id="1736691.SAMN06295964_0432"/>